<evidence type="ECO:0000256" key="10">
    <source>
        <dbReference type="SAM" id="MobiDB-lite"/>
    </source>
</evidence>
<evidence type="ECO:0000256" key="9">
    <source>
        <dbReference type="ARBA" id="ARBA00023136"/>
    </source>
</evidence>
<dbReference type="OrthoDB" id="10067964at2759"/>
<evidence type="ECO:0000256" key="4">
    <source>
        <dbReference type="ARBA" id="ARBA00022475"/>
    </source>
</evidence>
<evidence type="ECO:0000256" key="12">
    <source>
        <dbReference type="SAM" id="SignalP"/>
    </source>
</evidence>
<dbReference type="CTD" id="33199"/>
<feature type="transmembrane region" description="Helical" evidence="11">
    <location>
        <begin position="343"/>
        <end position="365"/>
    </location>
</feature>
<evidence type="ECO:0000256" key="11">
    <source>
        <dbReference type="SAM" id="Phobius"/>
    </source>
</evidence>
<evidence type="ECO:0000256" key="2">
    <source>
        <dbReference type="ARBA" id="ARBA00021200"/>
    </source>
</evidence>
<dbReference type="Pfam" id="PF14828">
    <property type="entry name" value="Amnionless"/>
    <property type="match status" value="1"/>
</dbReference>
<keyword evidence="8 11" id="KW-1133">Transmembrane helix</keyword>
<dbReference type="RefSeq" id="XP_028138291.1">
    <property type="nucleotide sequence ID" value="XM_028282490.1"/>
</dbReference>
<reference evidence="13" key="2">
    <citation type="submission" date="2025-05" db="UniProtKB">
        <authorList>
            <consortium name="EnsemblMetazoa"/>
        </authorList>
    </citation>
    <scope>IDENTIFICATION</scope>
</reference>
<protein>
    <recommendedName>
        <fullName evidence="2">Protein amnionless</fullName>
    </recommendedName>
</protein>
<keyword evidence="6 12" id="KW-0732">Signal</keyword>
<evidence type="ECO:0000313" key="14">
    <source>
        <dbReference type="Proteomes" id="UP001652700"/>
    </source>
</evidence>
<evidence type="ECO:0000256" key="5">
    <source>
        <dbReference type="ARBA" id="ARBA00022692"/>
    </source>
</evidence>
<evidence type="ECO:0000256" key="8">
    <source>
        <dbReference type="ARBA" id="ARBA00022989"/>
    </source>
</evidence>
<feature type="signal peptide" evidence="12">
    <location>
        <begin position="1"/>
        <end position="22"/>
    </location>
</feature>
<evidence type="ECO:0000256" key="3">
    <source>
        <dbReference type="ARBA" id="ARBA00022448"/>
    </source>
</evidence>
<reference evidence="15" key="1">
    <citation type="submission" date="2025-04" db="UniProtKB">
        <authorList>
            <consortium name="RefSeq"/>
        </authorList>
    </citation>
    <scope>IDENTIFICATION</scope>
    <source>
        <tissue evidence="15">Whole insect</tissue>
    </source>
</reference>
<dbReference type="Proteomes" id="UP001652700">
    <property type="component" value="Unplaced"/>
</dbReference>
<dbReference type="AlphaFoldDB" id="A0A6P7FQ05"/>
<accession>A0A6P7FQ05</accession>
<sequence length="494" mass="55641">MWVKMIIYFVICASYLVNSCTGRLVTYQRNYDIFDKRNWINHQVSKECNGLVINNFLGFTTFGKLEVKQLVLKEYAQILFEDDTEIILDPDSENKINCVATNGTEMNLHKWHNPDNWLLQGRLNGNEAIPHMERLPCEYDDVVFPKGTLSGGVKIYGSITVKSFKYGHDYWTNSDIAVAKNDEILGLFLIFMAYDIDFNIHNKACNDPSGCFCGNEAVNTYTCHYFRSHKTSNCESPITPEGFCHAICGASIIFNAKPNFKISSIDQKIKDYTADTYVSKVRDKNGEPAIQIIFTEKEFTGNSLEEAKHLYQILQNENILTVNASQFLSSSIYYNQGKNVRSAFAVIFGSLFSVCLVFGFIILLFGEHPTSARLRDRLGISSAPLTYRSIFFSRSSVSEGTGLIGEGQSMAGSIQNIPNSLETPVYSEIKRTFGTSSSNASSTEELTKENEEQNDKLEPVDPEEEMANQDFENYQLINTVAEEGELVDLSTLNN</sequence>
<feature type="compositionally biased region" description="Polar residues" evidence="10">
    <location>
        <begin position="433"/>
        <end position="444"/>
    </location>
</feature>
<feature type="chain" id="PRO_5028318604" description="Protein amnionless" evidence="12">
    <location>
        <begin position="23"/>
        <end position="494"/>
    </location>
</feature>
<dbReference type="GO" id="GO:0030139">
    <property type="term" value="C:endocytic vesicle"/>
    <property type="evidence" value="ECO:0007669"/>
    <property type="project" value="TreeGrafter"/>
</dbReference>
<keyword evidence="14" id="KW-1185">Reference proteome</keyword>
<keyword evidence="3" id="KW-0813">Transport</keyword>
<dbReference type="PANTHER" id="PTHR14995:SF2">
    <property type="entry name" value="PROTEIN AMNIONLESS"/>
    <property type="match status" value="1"/>
</dbReference>
<dbReference type="PANTHER" id="PTHR14995">
    <property type="entry name" value="AMNIONLESS"/>
    <property type="match status" value="1"/>
</dbReference>
<feature type="compositionally biased region" description="Basic and acidic residues" evidence="10">
    <location>
        <begin position="445"/>
        <end position="459"/>
    </location>
</feature>
<dbReference type="InterPro" id="IPR026112">
    <property type="entry name" value="AMN"/>
</dbReference>
<organism evidence="15">
    <name type="scientific">Diabrotica virgifera virgifera</name>
    <name type="common">western corn rootworm</name>
    <dbReference type="NCBI Taxonomy" id="50390"/>
    <lineage>
        <taxon>Eukaryota</taxon>
        <taxon>Metazoa</taxon>
        <taxon>Ecdysozoa</taxon>
        <taxon>Arthropoda</taxon>
        <taxon>Hexapoda</taxon>
        <taxon>Insecta</taxon>
        <taxon>Pterygota</taxon>
        <taxon>Neoptera</taxon>
        <taxon>Endopterygota</taxon>
        <taxon>Coleoptera</taxon>
        <taxon>Polyphaga</taxon>
        <taxon>Cucujiformia</taxon>
        <taxon>Chrysomeloidea</taxon>
        <taxon>Chrysomelidae</taxon>
        <taxon>Galerucinae</taxon>
        <taxon>Diabroticina</taxon>
        <taxon>Diabroticites</taxon>
        <taxon>Diabrotica</taxon>
    </lineage>
</organism>
<keyword evidence="4" id="KW-1003">Cell membrane</keyword>
<evidence type="ECO:0000313" key="13">
    <source>
        <dbReference type="EnsemblMetazoa" id="XP_028138291.1"/>
    </source>
</evidence>
<dbReference type="GO" id="GO:0006898">
    <property type="term" value="P:receptor-mediated endocytosis"/>
    <property type="evidence" value="ECO:0007669"/>
    <property type="project" value="TreeGrafter"/>
</dbReference>
<dbReference type="EnsemblMetazoa" id="XM_028282490.2">
    <property type="protein sequence ID" value="XP_028138291.1"/>
    <property type="gene ID" value="LOC114332663"/>
</dbReference>
<dbReference type="GO" id="GO:0015031">
    <property type="term" value="P:protein transport"/>
    <property type="evidence" value="ECO:0007669"/>
    <property type="project" value="UniProtKB-KW"/>
</dbReference>
<keyword evidence="7" id="KW-0653">Protein transport</keyword>
<proteinExistence type="predicted"/>
<comment type="subcellular location">
    <subcellularLocation>
        <location evidence="1">Cell membrane</location>
        <topology evidence="1">Single-pass type I membrane protein</topology>
    </subcellularLocation>
</comment>
<name>A0A6P7FQ05_DIAVI</name>
<dbReference type="InParanoid" id="A0A6P7FQ05"/>
<gene>
    <name evidence="15" type="primary">LOC114332663</name>
</gene>
<evidence type="ECO:0000256" key="7">
    <source>
        <dbReference type="ARBA" id="ARBA00022927"/>
    </source>
</evidence>
<evidence type="ECO:0000313" key="15">
    <source>
        <dbReference type="RefSeq" id="XP_028138291.1"/>
    </source>
</evidence>
<dbReference type="KEGG" id="dvv:114332663"/>
<evidence type="ECO:0000256" key="1">
    <source>
        <dbReference type="ARBA" id="ARBA00004251"/>
    </source>
</evidence>
<feature type="region of interest" description="Disordered" evidence="10">
    <location>
        <begin position="432"/>
        <end position="463"/>
    </location>
</feature>
<dbReference type="GeneID" id="114332663"/>
<evidence type="ECO:0000256" key="6">
    <source>
        <dbReference type="ARBA" id="ARBA00022729"/>
    </source>
</evidence>
<dbReference type="GO" id="GO:0016324">
    <property type="term" value="C:apical plasma membrane"/>
    <property type="evidence" value="ECO:0007669"/>
    <property type="project" value="TreeGrafter"/>
</dbReference>
<keyword evidence="9 11" id="KW-0472">Membrane</keyword>
<keyword evidence="5 11" id="KW-0812">Transmembrane</keyword>